<evidence type="ECO:0000313" key="7">
    <source>
        <dbReference type="EMBL" id="ORY37627.1"/>
    </source>
</evidence>
<dbReference type="InterPro" id="IPR000832">
    <property type="entry name" value="GPCR_2_secretin-like"/>
</dbReference>
<name>A0A1Y2BSK8_9FUNG</name>
<evidence type="ECO:0000313" key="8">
    <source>
        <dbReference type="Proteomes" id="UP000193642"/>
    </source>
</evidence>
<feature type="transmembrane region" description="Helical" evidence="5">
    <location>
        <begin position="118"/>
        <end position="136"/>
    </location>
</feature>
<dbReference type="EMBL" id="MCGO01000049">
    <property type="protein sequence ID" value="ORY37627.1"/>
    <property type="molecule type" value="Genomic_DNA"/>
</dbReference>
<dbReference type="GO" id="GO:0007166">
    <property type="term" value="P:cell surface receptor signaling pathway"/>
    <property type="evidence" value="ECO:0007669"/>
    <property type="project" value="InterPro"/>
</dbReference>
<sequence length="322" mass="36793">MPDLTPSQLSNTVQSMRGFAGISCTVSLATIITVIAYKRLRSTLNTILACLAFSDFGLAFVLCFGTNYLKNQQACYGLGIIAEYFFNASSSWNLILFFYIFAFVVFGGVKAEWVFRIGVYYAWLLPLLLTGIGFIAEKANPKLYPLYGASSLQCWITGNGIFWWYRIYIYFIPLWIHYFGIFVFYLCVAYVVHKRSEESRGSVNEAARKTAEYQKMLFWKGSFIVFSFFACSVPASAYRICAALPDTCKYNPNLYMIQGIMQSWNGVWNAIVFALFTRWYGHLHLDETVRNSEAKSTDSTASNMEHKWWVEPGKKILKTSEV</sequence>
<keyword evidence="4 5" id="KW-0472">Membrane</keyword>
<evidence type="ECO:0000259" key="6">
    <source>
        <dbReference type="PROSITE" id="PS50261"/>
    </source>
</evidence>
<feature type="transmembrane region" description="Helical" evidence="5">
    <location>
        <begin position="44"/>
        <end position="69"/>
    </location>
</feature>
<dbReference type="PROSITE" id="PS50261">
    <property type="entry name" value="G_PROTEIN_RECEP_F2_4"/>
    <property type="match status" value="1"/>
</dbReference>
<dbReference type="PANTHER" id="PTHR23112:SF0">
    <property type="entry name" value="TRANSMEMBRANE PROTEIN 116"/>
    <property type="match status" value="1"/>
</dbReference>
<dbReference type="Pfam" id="PF00002">
    <property type="entry name" value="7tm_2"/>
    <property type="match status" value="1"/>
</dbReference>
<feature type="domain" description="G-protein coupled receptors family 2 profile 2" evidence="6">
    <location>
        <begin position="12"/>
        <end position="277"/>
    </location>
</feature>
<dbReference type="InterPro" id="IPR017981">
    <property type="entry name" value="GPCR_2-like_7TM"/>
</dbReference>
<dbReference type="STRING" id="329046.A0A1Y2BSK8"/>
<accession>A0A1Y2BSK8</accession>
<protein>
    <recommendedName>
        <fullName evidence="6">G-protein coupled receptors family 2 profile 2 domain-containing protein</fullName>
    </recommendedName>
</protein>
<feature type="transmembrane region" description="Helical" evidence="5">
    <location>
        <begin position="89"/>
        <end position="106"/>
    </location>
</feature>
<evidence type="ECO:0000256" key="3">
    <source>
        <dbReference type="ARBA" id="ARBA00022989"/>
    </source>
</evidence>
<keyword evidence="3 5" id="KW-1133">Transmembrane helix</keyword>
<dbReference type="Gene3D" id="1.20.1070.10">
    <property type="entry name" value="Rhodopsin 7-helix transmembrane proteins"/>
    <property type="match status" value="1"/>
</dbReference>
<proteinExistence type="predicted"/>
<dbReference type="GO" id="GO:0005886">
    <property type="term" value="C:plasma membrane"/>
    <property type="evidence" value="ECO:0007669"/>
    <property type="project" value="TreeGrafter"/>
</dbReference>
<organism evidence="7 8">
    <name type="scientific">Rhizoclosmatium globosum</name>
    <dbReference type="NCBI Taxonomy" id="329046"/>
    <lineage>
        <taxon>Eukaryota</taxon>
        <taxon>Fungi</taxon>
        <taxon>Fungi incertae sedis</taxon>
        <taxon>Chytridiomycota</taxon>
        <taxon>Chytridiomycota incertae sedis</taxon>
        <taxon>Chytridiomycetes</taxon>
        <taxon>Chytridiales</taxon>
        <taxon>Chytriomycetaceae</taxon>
        <taxon>Rhizoclosmatium</taxon>
    </lineage>
</organism>
<gene>
    <name evidence="7" type="ORF">BCR33DRAFT_721361</name>
</gene>
<comment type="subcellular location">
    <subcellularLocation>
        <location evidence="1">Membrane</location>
        <topology evidence="1">Multi-pass membrane protein</topology>
    </subcellularLocation>
</comment>
<evidence type="ECO:0000256" key="2">
    <source>
        <dbReference type="ARBA" id="ARBA00022692"/>
    </source>
</evidence>
<feature type="transmembrane region" description="Helical" evidence="5">
    <location>
        <begin position="167"/>
        <end position="192"/>
    </location>
</feature>
<evidence type="ECO:0000256" key="1">
    <source>
        <dbReference type="ARBA" id="ARBA00004141"/>
    </source>
</evidence>
<reference evidence="7 8" key="1">
    <citation type="submission" date="2016-07" db="EMBL/GenBank/DDBJ databases">
        <title>Pervasive Adenine N6-methylation of Active Genes in Fungi.</title>
        <authorList>
            <consortium name="DOE Joint Genome Institute"/>
            <person name="Mondo S.J."/>
            <person name="Dannebaum R.O."/>
            <person name="Kuo R.C."/>
            <person name="Labutti K."/>
            <person name="Haridas S."/>
            <person name="Kuo A."/>
            <person name="Salamov A."/>
            <person name="Ahrendt S.R."/>
            <person name="Lipzen A."/>
            <person name="Sullivan W."/>
            <person name="Andreopoulos W.B."/>
            <person name="Clum A."/>
            <person name="Lindquist E."/>
            <person name="Daum C."/>
            <person name="Ramamoorthy G.K."/>
            <person name="Gryganskyi A."/>
            <person name="Culley D."/>
            <person name="Magnuson J.K."/>
            <person name="James T.Y."/>
            <person name="O'Malley M.A."/>
            <person name="Stajich J.E."/>
            <person name="Spatafora J.W."/>
            <person name="Visel A."/>
            <person name="Grigoriev I.V."/>
        </authorList>
    </citation>
    <scope>NUCLEOTIDE SEQUENCE [LARGE SCALE GENOMIC DNA]</scope>
    <source>
        <strain evidence="7 8">JEL800</strain>
    </source>
</reference>
<feature type="transmembrane region" description="Helical" evidence="5">
    <location>
        <begin position="217"/>
        <end position="235"/>
    </location>
</feature>
<keyword evidence="8" id="KW-1185">Reference proteome</keyword>
<evidence type="ECO:0000256" key="5">
    <source>
        <dbReference type="SAM" id="Phobius"/>
    </source>
</evidence>
<feature type="transmembrane region" description="Helical" evidence="5">
    <location>
        <begin position="20"/>
        <end position="37"/>
    </location>
</feature>
<dbReference type="AlphaFoldDB" id="A0A1Y2BSK8"/>
<keyword evidence="2 5" id="KW-0812">Transmembrane</keyword>
<dbReference type="OrthoDB" id="2122879at2759"/>
<dbReference type="Proteomes" id="UP000193642">
    <property type="component" value="Unassembled WGS sequence"/>
</dbReference>
<dbReference type="GO" id="GO:0007189">
    <property type="term" value="P:adenylate cyclase-activating G protein-coupled receptor signaling pathway"/>
    <property type="evidence" value="ECO:0007669"/>
    <property type="project" value="TreeGrafter"/>
</dbReference>
<feature type="transmembrane region" description="Helical" evidence="5">
    <location>
        <begin position="255"/>
        <end position="276"/>
    </location>
</feature>
<dbReference type="SUPFAM" id="SSF81321">
    <property type="entry name" value="Family A G protein-coupled receptor-like"/>
    <property type="match status" value="1"/>
</dbReference>
<dbReference type="PANTHER" id="PTHR23112">
    <property type="entry name" value="G PROTEIN-COUPLED RECEPTOR 157-RELATED"/>
    <property type="match status" value="1"/>
</dbReference>
<comment type="caution">
    <text evidence="7">The sequence shown here is derived from an EMBL/GenBank/DDBJ whole genome shotgun (WGS) entry which is preliminary data.</text>
</comment>
<evidence type="ECO:0000256" key="4">
    <source>
        <dbReference type="ARBA" id="ARBA00023136"/>
    </source>
</evidence>
<dbReference type="GO" id="GO:0004930">
    <property type="term" value="F:G protein-coupled receptor activity"/>
    <property type="evidence" value="ECO:0007669"/>
    <property type="project" value="InterPro"/>
</dbReference>